<evidence type="ECO:0000256" key="1">
    <source>
        <dbReference type="ARBA" id="ARBA00009356"/>
    </source>
</evidence>
<keyword evidence="11" id="KW-1185">Reference proteome</keyword>
<proteinExistence type="inferred from homology"/>
<comment type="similarity">
    <text evidence="1 6 7">Belongs to the universal ribosomal protein uL6 family.</text>
</comment>
<dbReference type="GO" id="GO:0022625">
    <property type="term" value="C:cytosolic large ribosomal subunit"/>
    <property type="evidence" value="ECO:0007669"/>
    <property type="project" value="UniProtKB-UniRule"/>
</dbReference>
<dbReference type="InParanoid" id="A0A1M6RTS0"/>
<keyword evidence="2 6" id="KW-0699">rRNA-binding</keyword>
<dbReference type="PANTHER" id="PTHR11655:SF14">
    <property type="entry name" value="LARGE RIBOSOMAL SUBUNIT PROTEIN UL6M"/>
    <property type="match status" value="1"/>
</dbReference>
<dbReference type="FunCoup" id="A0A1M6RTS0">
    <property type="interactions" value="588"/>
</dbReference>
<accession>A0A1M6RTS0</accession>
<dbReference type="Gene3D" id="3.90.930.12">
    <property type="entry name" value="Ribosomal protein L6, alpha-beta domain"/>
    <property type="match status" value="2"/>
</dbReference>
<dbReference type="InterPro" id="IPR019906">
    <property type="entry name" value="Ribosomal_uL6_bac-type"/>
</dbReference>
<evidence type="ECO:0000313" key="10">
    <source>
        <dbReference type="EMBL" id="SHK35912.1"/>
    </source>
</evidence>
<dbReference type="InterPro" id="IPR036789">
    <property type="entry name" value="Ribosomal_uL6-like_a/b-dom_sf"/>
</dbReference>
<dbReference type="PROSITE" id="PS00525">
    <property type="entry name" value="RIBOSOMAL_L6_1"/>
    <property type="match status" value="1"/>
</dbReference>
<reference evidence="10 11" key="1">
    <citation type="submission" date="2016-11" db="EMBL/GenBank/DDBJ databases">
        <authorList>
            <person name="Jaros S."/>
            <person name="Januszkiewicz K."/>
            <person name="Wedrychowicz H."/>
        </authorList>
    </citation>
    <scope>NUCLEOTIDE SEQUENCE [LARGE SCALE GENOMIC DNA]</scope>
    <source>
        <strain evidence="10 11">DSM 18772</strain>
    </source>
</reference>
<evidence type="ECO:0000313" key="11">
    <source>
        <dbReference type="Proteomes" id="UP000184510"/>
    </source>
</evidence>
<dbReference type="GO" id="GO:0019843">
    <property type="term" value="F:rRNA binding"/>
    <property type="evidence" value="ECO:0007669"/>
    <property type="project" value="UniProtKB-UniRule"/>
</dbReference>
<dbReference type="FunFam" id="3.90.930.12:FF:000001">
    <property type="entry name" value="50S ribosomal protein L6"/>
    <property type="match status" value="1"/>
</dbReference>
<protein>
    <recommendedName>
        <fullName evidence="6">Large ribosomal subunit protein uL6</fullName>
    </recommendedName>
</protein>
<keyword evidence="5 6" id="KW-0687">Ribonucleoprotein</keyword>
<dbReference type="EMBL" id="FQYR01000008">
    <property type="protein sequence ID" value="SHK35912.1"/>
    <property type="molecule type" value="Genomic_DNA"/>
</dbReference>
<dbReference type="OrthoDB" id="9805007at2"/>
<organism evidence="10 11">
    <name type="scientific">Rubritalea squalenifaciens DSM 18772</name>
    <dbReference type="NCBI Taxonomy" id="1123071"/>
    <lineage>
        <taxon>Bacteria</taxon>
        <taxon>Pseudomonadati</taxon>
        <taxon>Verrucomicrobiota</taxon>
        <taxon>Verrucomicrobiia</taxon>
        <taxon>Verrucomicrobiales</taxon>
        <taxon>Rubritaleaceae</taxon>
        <taxon>Rubritalea</taxon>
    </lineage>
</organism>
<evidence type="ECO:0000256" key="3">
    <source>
        <dbReference type="ARBA" id="ARBA00022884"/>
    </source>
</evidence>
<dbReference type="InterPro" id="IPR000702">
    <property type="entry name" value="Ribosomal_uL6-like"/>
</dbReference>
<gene>
    <name evidence="6" type="primary">rplF</name>
    <name evidence="10" type="ORF">SAMN02745181_3683</name>
</gene>
<feature type="domain" description="Large ribosomal subunit protein uL6 alpha-beta" evidence="9">
    <location>
        <begin position="90"/>
        <end position="164"/>
    </location>
</feature>
<evidence type="ECO:0000256" key="8">
    <source>
        <dbReference type="RuleBase" id="RU003870"/>
    </source>
</evidence>
<dbReference type="SUPFAM" id="SSF56053">
    <property type="entry name" value="Ribosomal protein L6"/>
    <property type="match status" value="2"/>
</dbReference>
<evidence type="ECO:0000259" key="9">
    <source>
        <dbReference type="Pfam" id="PF00347"/>
    </source>
</evidence>
<evidence type="ECO:0000256" key="2">
    <source>
        <dbReference type="ARBA" id="ARBA00022730"/>
    </source>
</evidence>
<dbReference type="PRINTS" id="PR00059">
    <property type="entry name" value="RIBOSOMALL6"/>
</dbReference>
<dbReference type="NCBIfam" id="TIGR03654">
    <property type="entry name" value="L6_bact"/>
    <property type="match status" value="1"/>
</dbReference>
<evidence type="ECO:0000256" key="4">
    <source>
        <dbReference type="ARBA" id="ARBA00022980"/>
    </source>
</evidence>
<dbReference type="PIRSF" id="PIRSF002162">
    <property type="entry name" value="Ribosomal_L6"/>
    <property type="match status" value="1"/>
</dbReference>
<comment type="function">
    <text evidence="6 8">This protein binds to the 23S rRNA, and is important in its secondary structure. It is located near the subunit interface in the base of the L7/L12 stalk, and near the tRNA binding site of the peptidyltransferase center.</text>
</comment>
<dbReference type="InterPro" id="IPR002358">
    <property type="entry name" value="Ribosomal_uL6_CS"/>
</dbReference>
<evidence type="ECO:0000256" key="6">
    <source>
        <dbReference type="HAMAP-Rule" id="MF_01365"/>
    </source>
</evidence>
<dbReference type="PANTHER" id="PTHR11655">
    <property type="entry name" value="60S/50S RIBOSOMAL PROTEIN L6/L9"/>
    <property type="match status" value="1"/>
</dbReference>
<dbReference type="RefSeq" id="WP_143185226.1">
    <property type="nucleotide sequence ID" value="NZ_FQYR01000008.1"/>
</dbReference>
<sequence length="179" mass="19243">MSRVGLKSISLPDKVSVTESNGTVSVEGPKGKLEFQLPAGISVSQEDSSLSVNRASEQRQMRALHGTCRSLINNMIVGVSEGFTKELEIIGVGFRAAVKGDKLDLSLGKSHPILHPIPSGITVTVTDNTKVKVEGIDKQGVGQFAAEVRSYYKPEPYKGKGIRYVGEYVRRKAGKSVGK</sequence>
<name>A0A1M6RTS0_9BACT</name>
<evidence type="ECO:0000256" key="7">
    <source>
        <dbReference type="RuleBase" id="RU003869"/>
    </source>
</evidence>
<keyword evidence="4 6" id="KW-0689">Ribosomal protein</keyword>
<evidence type="ECO:0000256" key="5">
    <source>
        <dbReference type="ARBA" id="ARBA00023274"/>
    </source>
</evidence>
<dbReference type="FunFam" id="3.90.930.12:FF:000002">
    <property type="entry name" value="50S ribosomal protein L6"/>
    <property type="match status" value="1"/>
</dbReference>
<dbReference type="AlphaFoldDB" id="A0A1M6RTS0"/>
<dbReference type="STRING" id="1123071.SAMN02745181_3683"/>
<dbReference type="HAMAP" id="MF_01365_B">
    <property type="entry name" value="Ribosomal_uL6_B"/>
    <property type="match status" value="1"/>
</dbReference>
<keyword evidence="3 6" id="KW-0694">RNA-binding</keyword>
<dbReference type="Pfam" id="PF00347">
    <property type="entry name" value="Ribosomal_L6"/>
    <property type="match status" value="2"/>
</dbReference>
<dbReference type="GO" id="GO:0003735">
    <property type="term" value="F:structural constituent of ribosome"/>
    <property type="evidence" value="ECO:0007669"/>
    <property type="project" value="UniProtKB-UniRule"/>
</dbReference>
<dbReference type="InterPro" id="IPR020040">
    <property type="entry name" value="Ribosomal_uL6_a/b-dom"/>
</dbReference>
<dbReference type="GO" id="GO:0002181">
    <property type="term" value="P:cytoplasmic translation"/>
    <property type="evidence" value="ECO:0007669"/>
    <property type="project" value="TreeGrafter"/>
</dbReference>
<dbReference type="Proteomes" id="UP000184510">
    <property type="component" value="Unassembled WGS sequence"/>
</dbReference>
<feature type="domain" description="Large ribosomal subunit protein uL6 alpha-beta" evidence="9">
    <location>
        <begin position="12"/>
        <end position="82"/>
    </location>
</feature>
<comment type="subunit">
    <text evidence="6">Part of the 50S ribosomal subunit.</text>
</comment>